<keyword evidence="3" id="KW-1185">Reference proteome</keyword>
<protein>
    <submittedName>
        <fullName evidence="2">Acetyltransferase, putative</fullName>
    </submittedName>
</protein>
<organism evidence="2 3">
    <name type="scientific">Frigidibacter mobilis</name>
    <dbReference type="NCBI Taxonomy" id="1335048"/>
    <lineage>
        <taxon>Bacteria</taxon>
        <taxon>Pseudomonadati</taxon>
        <taxon>Pseudomonadota</taxon>
        <taxon>Alphaproteobacteria</taxon>
        <taxon>Rhodobacterales</taxon>
        <taxon>Paracoccaceae</taxon>
        <taxon>Frigidibacter</taxon>
    </lineage>
</organism>
<dbReference type="PANTHER" id="PTHR43610:SF1">
    <property type="entry name" value="N-ACETYLTRANSFERASE DOMAIN-CONTAINING PROTEIN"/>
    <property type="match status" value="1"/>
</dbReference>
<dbReference type="STRING" id="1335048.AKL17_2727"/>
<dbReference type="PANTHER" id="PTHR43610">
    <property type="entry name" value="BLL6696 PROTEIN"/>
    <property type="match status" value="1"/>
</dbReference>
<dbReference type="SUPFAM" id="SSF55729">
    <property type="entry name" value="Acyl-CoA N-acyltransferases (Nat)"/>
    <property type="match status" value="1"/>
</dbReference>
<dbReference type="GO" id="GO:0016747">
    <property type="term" value="F:acyltransferase activity, transferring groups other than amino-acyl groups"/>
    <property type="evidence" value="ECO:0007669"/>
    <property type="project" value="InterPro"/>
</dbReference>
<gene>
    <name evidence="2" type="ORF">AKL17_2727</name>
</gene>
<sequence length="184" mass="20161">MTLPTPFDFAPVLEDARFRLHPFTGADRDALAEVASDPTIWAGHPATNRWRPENLGPYLDMLQAAGGMMVFTERASGRVIGGSRFYVTADAPEDVAIGFTFLAADHWGGETNLAIKRLMLGHAFAQRGTVWFHIGPTNIRSQKATAKLGAVDQGARVLDFSGTPTEWLCFRLTRADWQARSAQG</sequence>
<dbReference type="OrthoDB" id="9801656at2"/>
<evidence type="ECO:0000313" key="2">
    <source>
        <dbReference type="EMBL" id="AMY69966.1"/>
    </source>
</evidence>
<dbReference type="Gene3D" id="3.40.630.30">
    <property type="match status" value="1"/>
</dbReference>
<keyword evidence="2" id="KW-0808">Transferase</keyword>
<dbReference type="InterPro" id="IPR016181">
    <property type="entry name" value="Acyl_CoA_acyltransferase"/>
</dbReference>
<accession>A0A159Z4B2</accession>
<dbReference type="RefSeq" id="WP_084739688.1">
    <property type="nucleotide sequence ID" value="NZ_CP012661.1"/>
</dbReference>
<name>A0A159Z4B2_9RHOB</name>
<evidence type="ECO:0000313" key="3">
    <source>
        <dbReference type="Proteomes" id="UP000076128"/>
    </source>
</evidence>
<dbReference type="AlphaFoldDB" id="A0A159Z4B2"/>
<dbReference type="EMBL" id="CP012661">
    <property type="protein sequence ID" value="AMY69966.1"/>
    <property type="molecule type" value="Genomic_DNA"/>
</dbReference>
<evidence type="ECO:0000259" key="1">
    <source>
        <dbReference type="Pfam" id="PF13302"/>
    </source>
</evidence>
<dbReference type="Proteomes" id="UP000076128">
    <property type="component" value="Chromosome"/>
</dbReference>
<dbReference type="InterPro" id="IPR000182">
    <property type="entry name" value="GNAT_dom"/>
</dbReference>
<reference evidence="2 3" key="1">
    <citation type="submission" date="2015-09" db="EMBL/GenBank/DDBJ databases">
        <title>Complete genome sequence of Defluviimonas alba cai42t isolated from an oilfield in Xinjiang.</title>
        <authorList>
            <person name="Geng S."/>
            <person name="Pan X."/>
            <person name="Wu X."/>
        </authorList>
    </citation>
    <scope>NUCLEOTIDE SEQUENCE [LARGE SCALE GENOMIC DNA]</scope>
    <source>
        <strain evidence="3">cai42</strain>
    </source>
</reference>
<dbReference type="KEGG" id="daa:AKL17_2727"/>
<feature type="domain" description="N-acetyltransferase" evidence="1">
    <location>
        <begin position="17"/>
        <end position="150"/>
    </location>
</feature>
<proteinExistence type="predicted"/>
<dbReference type="Pfam" id="PF13302">
    <property type="entry name" value="Acetyltransf_3"/>
    <property type="match status" value="1"/>
</dbReference>